<dbReference type="Gene3D" id="3.30.750.44">
    <property type="match status" value="1"/>
</dbReference>
<dbReference type="InterPro" id="IPR004447">
    <property type="entry name" value="Peptidase_S41A"/>
</dbReference>
<dbReference type="Pfam" id="PF22694">
    <property type="entry name" value="CtpB_N-like"/>
    <property type="match status" value="1"/>
</dbReference>
<name>A0ABV2I9A3_9HYPH</name>
<evidence type="ECO:0000256" key="2">
    <source>
        <dbReference type="ARBA" id="ARBA00022670"/>
    </source>
</evidence>
<dbReference type="GO" id="GO:0006508">
    <property type="term" value="P:proteolysis"/>
    <property type="evidence" value="ECO:0007669"/>
    <property type="project" value="UniProtKB-KW"/>
</dbReference>
<keyword evidence="3 5" id="KW-0378">Hydrolase</keyword>
<evidence type="ECO:0000259" key="7">
    <source>
        <dbReference type="PROSITE" id="PS50106"/>
    </source>
</evidence>
<comment type="caution">
    <text evidence="8">The sequence shown here is derived from an EMBL/GenBank/DDBJ whole genome shotgun (WGS) entry which is preliminary data.</text>
</comment>
<evidence type="ECO:0000256" key="5">
    <source>
        <dbReference type="RuleBase" id="RU004404"/>
    </source>
</evidence>
<feature type="region of interest" description="Disordered" evidence="6">
    <location>
        <begin position="428"/>
        <end position="463"/>
    </location>
</feature>
<keyword evidence="9" id="KW-1185">Reference proteome</keyword>
<dbReference type="PANTHER" id="PTHR32060:SF30">
    <property type="entry name" value="CARBOXY-TERMINAL PROCESSING PROTEASE CTPA"/>
    <property type="match status" value="1"/>
</dbReference>
<dbReference type="PROSITE" id="PS50106">
    <property type="entry name" value="PDZ"/>
    <property type="match status" value="1"/>
</dbReference>
<dbReference type="PANTHER" id="PTHR32060">
    <property type="entry name" value="TAIL-SPECIFIC PROTEASE"/>
    <property type="match status" value="1"/>
</dbReference>
<dbReference type="EC" id="3.4.21.102" evidence="8"/>
<sequence length="463" mass="49591">MVRRATLLVAGVVIGAATTGILVSADIPARAASDDSTYREMSLFGDVFERVRSQYVSPPDEEKMIQDAINGMLNGLDPHSSYMTAEESEEMRDQSKGEFGGLGIEVTMEDEVVKVVAPIDDTPAANAGVLAGDSIVEIDGESVRGMSLNDAVDRMRGEVGEPIDVTIIREGVTKPIEMTIVRGVIPVQSVKWRVENDNVGYIRLSTFMNEKLDESLNEAIEEIRAEVPDDQLKGYILDLRLNPGGFLNQAVAVADTFLDEGEVVSTRGRNASETRRFDAGPGDLTNGKPLIVLVNGGSASASEIVAGALQDLKRATLVGTRTFGKGSVQTIVPLGVEGSLRLTTALYYTPSGTSIQGTGISPDITVEQVLPEDLEGVIRPEGESALRGHIQGDEETDEGSGSVAYVPRETEDDVQLKYAIDLLEGNITDDAFPADPAKAVQELQAAKANAEQEDKEPEMEDAH</sequence>
<evidence type="ECO:0000256" key="6">
    <source>
        <dbReference type="SAM" id="MobiDB-lite"/>
    </source>
</evidence>
<dbReference type="NCBIfam" id="TIGR00225">
    <property type="entry name" value="prc"/>
    <property type="match status" value="1"/>
</dbReference>
<dbReference type="Gene3D" id="2.30.42.10">
    <property type="match status" value="1"/>
</dbReference>
<accession>A0ABV2I9A3</accession>
<dbReference type="SUPFAM" id="SSF50156">
    <property type="entry name" value="PDZ domain-like"/>
    <property type="match status" value="1"/>
</dbReference>
<dbReference type="SMART" id="SM00245">
    <property type="entry name" value="TSPc"/>
    <property type="match status" value="1"/>
</dbReference>
<evidence type="ECO:0000313" key="9">
    <source>
        <dbReference type="Proteomes" id="UP001549164"/>
    </source>
</evidence>
<organism evidence="8 9">
    <name type="scientific">Martelella mangrovi</name>
    <dbReference type="NCBI Taxonomy" id="1397477"/>
    <lineage>
        <taxon>Bacteria</taxon>
        <taxon>Pseudomonadati</taxon>
        <taxon>Pseudomonadota</taxon>
        <taxon>Alphaproteobacteria</taxon>
        <taxon>Hyphomicrobiales</taxon>
        <taxon>Aurantimonadaceae</taxon>
        <taxon>Martelella</taxon>
    </lineage>
</organism>
<keyword evidence="4 5" id="KW-0720">Serine protease</keyword>
<feature type="domain" description="PDZ" evidence="7">
    <location>
        <begin position="88"/>
        <end position="156"/>
    </location>
</feature>
<protein>
    <submittedName>
        <fullName evidence="8">Carboxyl-terminal processing protease</fullName>
        <ecNumber evidence="8">3.4.21.102</ecNumber>
    </submittedName>
</protein>
<dbReference type="InterPro" id="IPR001478">
    <property type="entry name" value="PDZ"/>
</dbReference>
<dbReference type="CDD" id="cd06782">
    <property type="entry name" value="cpPDZ_CPP-like"/>
    <property type="match status" value="1"/>
</dbReference>
<evidence type="ECO:0000256" key="1">
    <source>
        <dbReference type="ARBA" id="ARBA00009179"/>
    </source>
</evidence>
<dbReference type="Proteomes" id="UP001549164">
    <property type="component" value="Unassembled WGS sequence"/>
</dbReference>
<comment type="similarity">
    <text evidence="1 5">Belongs to the peptidase S41A family.</text>
</comment>
<dbReference type="InterPro" id="IPR005151">
    <property type="entry name" value="Tail-specific_protease"/>
</dbReference>
<gene>
    <name evidence="8" type="ORF">ABID12_001440</name>
</gene>
<dbReference type="InterPro" id="IPR055210">
    <property type="entry name" value="CtpA/B_N"/>
</dbReference>
<dbReference type="SUPFAM" id="SSF52096">
    <property type="entry name" value="ClpP/crotonase"/>
    <property type="match status" value="1"/>
</dbReference>
<dbReference type="Pfam" id="PF03572">
    <property type="entry name" value="Peptidase_S41"/>
    <property type="match status" value="1"/>
</dbReference>
<evidence type="ECO:0000313" key="8">
    <source>
        <dbReference type="EMBL" id="MET3599501.1"/>
    </source>
</evidence>
<reference evidence="8 9" key="1">
    <citation type="submission" date="2024-06" db="EMBL/GenBank/DDBJ databases">
        <title>Genomic Encyclopedia of Type Strains, Phase IV (KMG-IV): sequencing the most valuable type-strain genomes for metagenomic binning, comparative biology and taxonomic classification.</title>
        <authorList>
            <person name="Goeker M."/>
        </authorList>
    </citation>
    <scope>NUCLEOTIDE SEQUENCE [LARGE SCALE GENOMIC DNA]</scope>
    <source>
        <strain evidence="8 9">DSM 28102</strain>
    </source>
</reference>
<feature type="compositionally biased region" description="Acidic residues" evidence="6">
    <location>
        <begin position="451"/>
        <end position="463"/>
    </location>
</feature>
<dbReference type="Gene3D" id="3.90.226.10">
    <property type="entry name" value="2-enoyl-CoA Hydratase, Chain A, domain 1"/>
    <property type="match status" value="1"/>
</dbReference>
<dbReference type="InterPro" id="IPR036034">
    <property type="entry name" value="PDZ_sf"/>
</dbReference>
<dbReference type="InterPro" id="IPR029045">
    <property type="entry name" value="ClpP/crotonase-like_dom_sf"/>
</dbReference>
<dbReference type="RefSeq" id="WP_106313215.1">
    <property type="nucleotide sequence ID" value="NZ_JBEPLY010000004.1"/>
</dbReference>
<keyword evidence="2 5" id="KW-0645">Protease</keyword>
<evidence type="ECO:0000256" key="4">
    <source>
        <dbReference type="ARBA" id="ARBA00022825"/>
    </source>
</evidence>
<dbReference type="CDD" id="cd07560">
    <property type="entry name" value="Peptidase_S41_CPP"/>
    <property type="match status" value="1"/>
</dbReference>
<dbReference type="SMART" id="SM00228">
    <property type="entry name" value="PDZ"/>
    <property type="match status" value="1"/>
</dbReference>
<dbReference type="EMBL" id="JBEPLY010000004">
    <property type="protein sequence ID" value="MET3599501.1"/>
    <property type="molecule type" value="Genomic_DNA"/>
</dbReference>
<dbReference type="Pfam" id="PF13180">
    <property type="entry name" value="PDZ_2"/>
    <property type="match status" value="1"/>
</dbReference>
<dbReference type="GO" id="GO:0004252">
    <property type="term" value="F:serine-type endopeptidase activity"/>
    <property type="evidence" value="ECO:0007669"/>
    <property type="project" value="UniProtKB-EC"/>
</dbReference>
<proteinExistence type="inferred from homology"/>
<evidence type="ECO:0000256" key="3">
    <source>
        <dbReference type="ARBA" id="ARBA00022801"/>
    </source>
</evidence>